<dbReference type="Proteomes" id="UP000799291">
    <property type="component" value="Unassembled WGS sequence"/>
</dbReference>
<evidence type="ECO:0000259" key="2">
    <source>
        <dbReference type="Pfam" id="PF22936"/>
    </source>
</evidence>
<dbReference type="InterPro" id="IPR054722">
    <property type="entry name" value="PolX-like_BBD"/>
</dbReference>
<evidence type="ECO:0000313" key="3">
    <source>
        <dbReference type="EMBL" id="KAF2676307.1"/>
    </source>
</evidence>
<dbReference type="OrthoDB" id="3791653at2759"/>
<keyword evidence="4" id="KW-1185">Reference proteome</keyword>
<feature type="compositionally biased region" description="Polar residues" evidence="1">
    <location>
        <begin position="116"/>
        <end position="125"/>
    </location>
</feature>
<evidence type="ECO:0000256" key="1">
    <source>
        <dbReference type="SAM" id="MobiDB-lite"/>
    </source>
</evidence>
<feature type="non-terminal residue" evidence="3">
    <location>
        <position position="329"/>
    </location>
</feature>
<gene>
    <name evidence="3" type="ORF">K458DRAFT_262437</name>
</gene>
<protein>
    <recommendedName>
        <fullName evidence="2">Retrovirus-related Pol polyprotein from transposon TNT 1-94-like beta-barrel domain-containing protein</fullName>
    </recommendedName>
</protein>
<accession>A0A6G1IDJ4</accession>
<sequence length="329" mass="36338">MKPMFKSDDVKGSFFLATLPDTINNVINNLSIRSVTAFKDIEPKILNISEKHSLDVADSAAYAANMRSASHQPPGGQRQECTWCRKHQLTFIGHVYTNCNELRKHKEQQQQKKPQGGSTSARNRNTGGGKRHKDNSVETESAAADSDSGNEVVGFTTVVDLTSPPPTPSPPRRDGQRPSTSRINKNGKRIRDDNDVSAFVAIQPSALDAPVWLFDTGASRHMSGCVDDFVSLSPKTEGTITVAGGIKLPIQGVGTIRIRCRLPNDSTTIAELTNVLYSSELYNTRLFSWSYVREHGYKLHAAREDLYLSRNGKYALWAKHVKGVIQIQT</sequence>
<dbReference type="Pfam" id="PF22936">
    <property type="entry name" value="Pol_BBD"/>
    <property type="match status" value="1"/>
</dbReference>
<dbReference type="AlphaFoldDB" id="A0A6G1IDJ4"/>
<feature type="domain" description="Retrovirus-related Pol polyprotein from transposon TNT 1-94-like beta-barrel" evidence="2">
    <location>
        <begin position="212"/>
        <end position="297"/>
    </location>
</feature>
<feature type="region of interest" description="Disordered" evidence="1">
    <location>
        <begin position="104"/>
        <end position="190"/>
    </location>
</feature>
<name>A0A6G1IDJ4_9PLEO</name>
<reference evidence="3" key="1">
    <citation type="journal article" date="2020" name="Stud. Mycol.">
        <title>101 Dothideomycetes genomes: a test case for predicting lifestyles and emergence of pathogens.</title>
        <authorList>
            <person name="Haridas S."/>
            <person name="Albert R."/>
            <person name="Binder M."/>
            <person name="Bloem J."/>
            <person name="Labutti K."/>
            <person name="Salamov A."/>
            <person name="Andreopoulos B."/>
            <person name="Baker S."/>
            <person name="Barry K."/>
            <person name="Bills G."/>
            <person name="Bluhm B."/>
            <person name="Cannon C."/>
            <person name="Castanera R."/>
            <person name="Culley D."/>
            <person name="Daum C."/>
            <person name="Ezra D."/>
            <person name="Gonzalez J."/>
            <person name="Henrissat B."/>
            <person name="Kuo A."/>
            <person name="Liang C."/>
            <person name="Lipzen A."/>
            <person name="Lutzoni F."/>
            <person name="Magnuson J."/>
            <person name="Mondo S."/>
            <person name="Nolan M."/>
            <person name="Ohm R."/>
            <person name="Pangilinan J."/>
            <person name="Park H.-J."/>
            <person name="Ramirez L."/>
            <person name="Alfaro M."/>
            <person name="Sun H."/>
            <person name="Tritt A."/>
            <person name="Yoshinaga Y."/>
            <person name="Zwiers L.-H."/>
            <person name="Turgeon B."/>
            <person name="Goodwin S."/>
            <person name="Spatafora J."/>
            <person name="Crous P."/>
            <person name="Grigoriev I."/>
        </authorList>
    </citation>
    <scope>NUCLEOTIDE SEQUENCE</scope>
    <source>
        <strain evidence="3">CBS 122367</strain>
    </source>
</reference>
<proteinExistence type="predicted"/>
<dbReference type="EMBL" id="MU005636">
    <property type="protein sequence ID" value="KAF2676307.1"/>
    <property type="molecule type" value="Genomic_DNA"/>
</dbReference>
<evidence type="ECO:0000313" key="4">
    <source>
        <dbReference type="Proteomes" id="UP000799291"/>
    </source>
</evidence>
<organism evidence="3 4">
    <name type="scientific">Lentithecium fluviatile CBS 122367</name>
    <dbReference type="NCBI Taxonomy" id="1168545"/>
    <lineage>
        <taxon>Eukaryota</taxon>
        <taxon>Fungi</taxon>
        <taxon>Dikarya</taxon>
        <taxon>Ascomycota</taxon>
        <taxon>Pezizomycotina</taxon>
        <taxon>Dothideomycetes</taxon>
        <taxon>Pleosporomycetidae</taxon>
        <taxon>Pleosporales</taxon>
        <taxon>Massarineae</taxon>
        <taxon>Lentitheciaceae</taxon>
        <taxon>Lentithecium</taxon>
    </lineage>
</organism>